<accession>A0A5C3Q3C2</accession>
<evidence type="ECO:0000313" key="2">
    <source>
        <dbReference type="EMBL" id="TFK95549.1"/>
    </source>
</evidence>
<keyword evidence="1" id="KW-1133">Transmembrane helix</keyword>
<keyword evidence="3" id="KW-1185">Reference proteome</keyword>
<dbReference type="EMBL" id="ML178881">
    <property type="protein sequence ID" value="TFK95549.1"/>
    <property type="molecule type" value="Genomic_DNA"/>
</dbReference>
<protein>
    <submittedName>
        <fullName evidence="2">Uncharacterized protein</fullName>
    </submittedName>
</protein>
<sequence>MSSEGPLVPQTTPTLSLDDIQLLALVGKDIDYAFKTVVAEFAVCGAYFILASMALHTIIKKPLRTARSRLLGSLLIATFLLTTLSCSLDIVYMQARIKPVITVDDPSVSFSEEVQGYGKSSRLRPIFIMTSTMETGGDVGLVFILNDILACWRAMSVWALTSRPFVGALLCFLIFATIGLWIPAVVLDSQIYGASATSNADIFTILAIAGSATSIAANALATGMIVFVA</sequence>
<proteinExistence type="predicted"/>
<feature type="transmembrane region" description="Helical" evidence="1">
    <location>
        <begin position="32"/>
        <end position="58"/>
    </location>
</feature>
<dbReference type="Proteomes" id="UP000305067">
    <property type="component" value="Unassembled WGS sequence"/>
</dbReference>
<reference evidence="2 3" key="1">
    <citation type="journal article" date="2019" name="Nat. Ecol. Evol.">
        <title>Megaphylogeny resolves global patterns of mushroom evolution.</title>
        <authorList>
            <person name="Varga T."/>
            <person name="Krizsan K."/>
            <person name="Foldi C."/>
            <person name="Dima B."/>
            <person name="Sanchez-Garcia M."/>
            <person name="Sanchez-Ramirez S."/>
            <person name="Szollosi G.J."/>
            <person name="Szarkandi J.G."/>
            <person name="Papp V."/>
            <person name="Albert L."/>
            <person name="Andreopoulos W."/>
            <person name="Angelini C."/>
            <person name="Antonin V."/>
            <person name="Barry K.W."/>
            <person name="Bougher N.L."/>
            <person name="Buchanan P."/>
            <person name="Buyck B."/>
            <person name="Bense V."/>
            <person name="Catcheside P."/>
            <person name="Chovatia M."/>
            <person name="Cooper J."/>
            <person name="Damon W."/>
            <person name="Desjardin D."/>
            <person name="Finy P."/>
            <person name="Geml J."/>
            <person name="Haridas S."/>
            <person name="Hughes K."/>
            <person name="Justo A."/>
            <person name="Karasinski D."/>
            <person name="Kautmanova I."/>
            <person name="Kiss B."/>
            <person name="Kocsube S."/>
            <person name="Kotiranta H."/>
            <person name="LaButti K.M."/>
            <person name="Lechner B.E."/>
            <person name="Liimatainen K."/>
            <person name="Lipzen A."/>
            <person name="Lukacs Z."/>
            <person name="Mihaltcheva S."/>
            <person name="Morgado L.N."/>
            <person name="Niskanen T."/>
            <person name="Noordeloos M.E."/>
            <person name="Ohm R.A."/>
            <person name="Ortiz-Santana B."/>
            <person name="Ovrebo C."/>
            <person name="Racz N."/>
            <person name="Riley R."/>
            <person name="Savchenko A."/>
            <person name="Shiryaev A."/>
            <person name="Soop K."/>
            <person name="Spirin V."/>
            <person name="Szebenyi C."/>
            <person name="Tomsovsky M."/>
            <person name="Tulloss R.E."/>
            <person name="Uehling J."/>
            <person name="Grigoriev I.V."/>
            <person name="Vagvolgyi C."/>
            <person name="Papp T."/>
            <person name="Martin F.M."/>
            <person name="Miettinen O."/>
            <person name="Hibbett D.S."/>
            <person name="Nagy L.G."/>
        </authorList>
    </citation>
    <scope>NUCLEOTIDE SEQUENCE [LARGE SCALE GENOMIC DNA]</scope>
    <source>
        <strain evidence="2 3">CBS 309.79</strain>
    </source>
</reference>
<feature type="transmembrane region" description="Helical" evidence="1">
    <location>
        <begin position="165"/>
        <end position="182"/>
    </location>
</feature>
<feature type="transmembrane region" description="Helical" evidence="1">
    <location>
        <begin position="70"/>
        <end position="92"/>
    </location>
</feature>
<gene>
    <name evidence="2" type="ORF">BDV98DRAFT_587000</name>
</gene>
<feature type="transmembrane region" description="Helical" evidence="1">
    <location>
        <begin position="202"/>
        <end position="228"/>
    </location>
</feature>
<evidence type="ECO:0000313" key="3">
    <source>
        <dbReference type="Proteomes" id="UP000305067"/>
    </source>
</evidence>
<keyword evidence="1" id="KW-0472">Membrane</keyword>
<name>A0A5C3Q3C2_9AGAR</name>
<dbReference type="AlphaFoldDB" id="A0A5C3Q3C2"/>
<organism evidence="2 3">
    <name type="scientific">Pterulicium gracile</name>
    <dbReference type="NCBI Taxonomy" id="1884261"/>
    <lineage>
        <taxon>Eukaryota</taxon>
        <taxon>Fungi</taxon>
        <taxon>Dikarya</taxon>
        <taxon>Basidiomycota</taxon>
        <taxon>Agaricomycotina</taxon>
        <taxon>Agaricomycetes</taxon>
        <taxon>Agaricomycetidae</taxon>
        <taxon>Agaricales</taxon>
        <taxon>Pleurotineae</taxon>
        <taxon>Pterulaceae</taxon>
        <taxon>Pterulicium</taxon>
    </lineage>
</organism>
<keyword evidence="1" id="KW-0812">Transmembrane</keyword>
<evidence type="ECO:0000256" key="1">
    <source>
        <dbReference type="SAM" id="Phobius"/>
    </source>
</evidence>